<reference evidence="2" key="2">
    <citation type="submission" date="2021-12" db="EMBL/GenBank/DDBJ databases">
        <title>Resequencing data analysis of finger millet.</title>
        <authorList>
            <person name="Hatakeyama M."/>
            <person name="Aluri S."/>
            <person name="Balachadran M.T."/>
            <person name="Sivarajan S.R."/>
            <person name="Poveda L."/>
            <person name="Shimizu-Inatsugi R."/>
            <person name="Schlapbach R."/>
            <person name="Sreeman S.M."/>
            <person name="Shimizu K.K."/>
        </authorList>
    </citation>
    <scope>NUCLEOTIDE SEQUENCE</scope>
</reference>
<feature type="domain" description="F-box" evidence="1">
    <location>
        <begin position="19"/>
        <end position="49"/>
    </location>
</feature>
<comment type="caution">
    <text evidence="2">The sequence shown here is derived from an EMBL/GenBank/DDBJ whole genome shotgun (WGS) entry which is preliminary data.</text>
</comment>
<protein>
    <recommendedName>
        <fullName evidence="1">F-box domain-containing protein</fullName>
    </recommendedName>
</protein>
<organism evidence="2 3">
    <name type="scientific">Eleusine coracana subsp. coracana</name>
    <dbReference type="NCBI Taxonomy" id="191504"/>
    <lineage>
        <taxon>Eukaryota</taxon>
        <taxon>Viridiplantae</taxon>
        <taxon>Streptophyta</taxon>
        <taxon>Embryophyta</taxon>
        <taxon>Tracheophyta</taxon>
        <taxon>Spermatophyta</taxon>
        <taxon>Magnoliopsida</taxon>
        <taxon>Liliopsida</taxon>
        <taxon>Poales</taxon>
        <taxon>Poaceae</taxon>
        <taxon>PACMAD clade</taxon>
        <taxon>Chloridoideae</taxon>
        <taxon>Cynodonteae</taxon>
        <taxon>Eleusininae</taxon>
        <taxon>Eleusine</taxon>
    </lineage>
</organism>
<evidence type="ECO:0000259" key="1">
    <source>
        <dbReference type="Pfam" id="PF12937"/>
    </source>
</evidence>
<dbReference type="SUPFAM" id="SSF81383">
    <property type="entry name" value="F-box domain"/>
    <property type="match status" value="1"/>
</dbReference>
<dbReference type="InterPro" id="IPR001810">
    <property type="entry name" value="F-box_dom"/>
</dbReference>
<dbReference type="PANTHER" id="PTHR36140:SF9">
    <property type="entry name" value="F-BOX DOMAIN CONTAINING PROTEIN"/>
    <property type="match status" value="1"/>
</dbReference>
<dbReference type="PANTHER" id="PTHR36140">
    <property type="entry name" value="F-BOX DOMAIN-CONTAINING PROTEIN-RELATED"/>
    <property type="match status" value="1"/>
</dbReference>
<dbReference type="Pfam" id="PF12937">
    <property type="entry name" value="F-box-like"/>
    <property type="match status" value="1"/>
</dbReference>
<reference evidence="2" key="1">
    <citation type="journal article" date="2018" name="DNA Res.">
        <title>Multiple hybrid de novo genome assembly of finger millet, an orphan allotetraploid crop.</title>
        <authorList>
            <person name="Hatakeyama M."/>
            <person name="Aluri S."/>
            <person name="Balachadran M.T."/>
            <person name="Sivarajan S.R."/>
            <person name="Patrignani A."/>
            <person name="Gruter S."/>
            <person name="Poveda L."/>
            <person name="Shimizu-Inatsugi R."/>
            <person name="Baeten J."/>
            <person name="Francoijs K.J."/>
            <person name="Nataraja K.N."/>
            <person name="Reddy Y.A.N."/>
            <person name="Phadnis S."/>
            <person name="Ravikumar R.L."/>
            <person name="Schlapbach R."/>
            <person name="Sreeman S.M."/>
            <person name="Shimizu K.K."/>
        </authorList>
    </citation>
    <scope>NUCLEOTIDE SEQUENCE</scope>
</reference>
<evidence type="ECO:0000313" key="2">
    <source>
        <dbReference type="EMBL" id="GJN23742.1"/>
    </source>
</evidence>
<accession>A0AAV5EML3</accession>
<dbReference type="Gene3D" id="1.20.1280.50">
    <property type="match status" value="1"/>
</dbReference>
<sequence>MAHSAIEVTAKECLYAQDDALATIFTRLSTSDVVCCTTTCRRWCRVVAKEAAVLSRAPSHASPCHTRPPRALLGLFHQEEDLGVTITRKRKRSSSSTDDHGFMVIIVGDCASYPLKVGSFSLASLGRPPSVATLTPRCWRTPAPLPRTTAVWLPRSTKMGTRLGP</sequence>
<dbReference type="EMBL" id="BQKI01000076">
    <property type="protein sequence ID" value="GJN23742.1"/>
    <property type="molecule type" value="Genomic_DNA"/>
</dbReference>
<keyword evidence="3" id="KW-1185">Reference proteome</keyword>
<dbReference type="AlphaFoldDB" id="A0AAV5EML3"/>
<proteinExistence type="predicted"/>
<name>A0AAV5EML3_ELECO</name>
<dbReference type="InterPro" id="IPR036047">
    <property type="entry name" value="F-box-like_dom_sf"/>
</dbReference>
<gene>
    <name evidence="2" type="primary">gb11420</name>
    <name evidence="2" type="ORF">PR202_gb11420</name>
</gene>
<evidence type="ECO:0000313" key="3">
    <source>
        <dbReference type="Proteomes" id="UP001054889"/>
    </source>
</evidence>
<dbReference type="Proteomes" id="UP001054889">
    <property type="component" value="Unassembled WGS sequence"/>
</dbReference>